<evidence type="ECO:0000313" key="1">
    <source>
        <dbReference type="EMBL" id="GAA4714465.1"/>
    </source>
</evidence>
<gene>
    <name evidence="1" type="ORF">GCM10023198_42100</name>
</gene>
<name>A0ABP8XVM7_9MICO</name>
<reference evidence="2" key="1">
    <citation type="journal article" date="2019" name="Int. J. Syst. Evol. Microbiol.">
        <title>The Global Catalogue of Microorganisms (GCM) 10K type strain sequencing project: providing services to taxonomists for standard genome sequencing and annotation.</title>
        <authorList>
            <consortium name="The Broad Institute Genomics Platform"/>
            <consortium name="The Broad Institute Genome Sequencing Center for Infectious Disease"/>
            <person name="Wu L."/>
            <person name="Ma J."/>
        </authorList>
    </citation>
    <scope>NUCLEOTIDE SEQUENCE [LARGE SCALE GENOMIC DNA]</scope>
    <source>
        <strain evidence="2">JCM 17975</strain>
    </source>
</reference>
<accession>A0ABP8XVM7</accession>
<evidence type="ECO:0008006" key="3">
    <source>
        <dbReference type="Google" id="ProtNLM"/>
    </source>
</evidence>
<evidence type="ECO:0000313" key="2">
    <source>
        <dbReference type="Proteomes" id="UP001500843"/>
    </source>
</evidence>
<keyword evidence="2" id="KW-1185">Reference proteome</keyword>
<dbReference type="Proteomes" id="UP001500843">
    <property type="component" value="Unassembled WGS sequence"/>
</dbReference>
<dbReference type="RefSeq" id="WP_253873741.1">
    <property type="nucleotide sequence ID" value="NZ_JAMTCT010000015.1"/>
</dbReference>
<proteinExistence type="predicted"/>
<sequence>MRPDRRRPWLGTVEMRTYLSVDREFVPIEESPVPKNWSGYEGGAVLLVVNGHTVIGPESWDDIEPLWMHLAGLVTAIGKGASYATASFPDQPIPVGIALQADDLVVVVCGRGEDRCRAVADKCTFFEAFCRAGIDAFDHLERLGGGRHAALARQSLVECLDDLYQGEWPNLRTTQCIGVERATASEREAKAFFGVQRLAW</sequence>
<dbReference type="EMBL" id="BAABHM010000018">
    <property type="protein sequence ID" value="GAA4714465.1"/>
    <property type="molecule type" value="Genomic_DNA"/>
</dbReference>
<protein>
    <recommendedName>
        <fullName evidence="3">SUKH-4 immunity protein of toxin-antitoxin system</fullName>
    </recommendedName>
</protein>
<comment type="caution">
    <text evidence="1">The sequence shown here is derived from an EMBL/GenBank/DDBJ whole genome shotgun (WGS) entry which is preliminary data.</text>
</comment>
<organism evidence="1 2">
    <name type="scientific">Promicromonospora umidemergens</name>
    <dbReference type="NCBI Taxonomy" id="629679"/>
    <lineage>
        <taxon>Bacteria</taxon>
        <taxon>Bacillati</taxon>
        <taxon>Actinomycetota</taxon>
        <taxon>Actinomycetes</taxon>
        <taxon>Micrococcales</taxon>
        <taxon>Promicromonosporaceae</taxon>
        <taxon>Promicromonospora</taxon>
    </lineage>
</organism>